<feature type="compositionally biased region" description="Low complexity" evidence="5">
    <location>
        <begin position="384"/>
        <end position="424"/>
    </location>
</feature>
<comment type="similarity">
    <text evidence="2">Belongs to the bacterial solute-binding protein 5 family.</text>
</comment>
<evidence type="ECO:0000313" key="9">
    <source>
        <dbReference type="Proteomes" id="UP001501285"/>
    </source>
</evidence>
<evidence type="ECO:0000259" key="7">
    <source>
        <dbReference type="Pfam" id="PF00496"/>
    </source>
</evidence>
<comment type="caution">
    <text evidence="8">The sequence shown here is derived from an EMBL/GenBank/DDBJ whole genome shotgun (WGS) entry which is preliminary data.</text>
</comment>
<keyword evidence="9" id="KW-1185">Reference proteome</keyword>
<evidence type="ECO:0000313" key="8">
    <source>
        <dbReference type="EMBL" id="GAA1505291.1"/>
    </source>
</evidence>
<evidence type="ECO:0000256" key="1">
    <source>
        <dbReference type="ARBA" id="ARBA00004196"/>
    </source>
</evidence>
<dbReference type="PANTHER" id="PTHR30290">
    <property type="entry name" value="PERIPLASMIC BINDING COMPONENT OF ABC TRANSPORTER"/>
    <property type="match status" value="1"/>
</dbReference>
<keyword evidence="4 6" id="KW-0732">Signal</keyword>
<dbReference type="EMBL" id="BAAANB010000195">
    <property type="protein sequence ID" value="GAA1505291.1"/>
    <property type="molecule type" value="Genomic_DNA"/>
</dbReference>
<dbReference type="RefSeq" id="WP_343995115.1">
    <property type="nucleotide sequence ID" value="NZ_BAAANB010000195.1"/>
</dbReference>
<comment type="subcellular location">
    <subcellularLocation>
        <location evidence="1">Cell envelope</location>
    </subcellularLocation>
</comment>
<dbReference type="PANTHER" id="PTHR30290:SF10">
    <property type="entry name" value="PERIPLASMIC OLIGOPEPTIDE-BINDING PROTEIN-RELATED"/>
    <property type="match status" value="1"/>
</dbReference>
<evidence type="ECO:0000256" key="3">
    <source>
        <dbReference type="ARBA" id="ARBA00022448"/>
    </source>
</evidence>
<gene>
    <name evidence="8" type="ORF">GCM10009740_40120</name>
</gene>
<feature type="region of interest" description="Disordered" evidence="5">
    <location>
        <begin position="28"/>
        <end position="48"/>
    </location>
</feature>
<dbReference type="Gene3D" id="3.40.190.10">
    <property type="entry name" value="Periplasmic binding protein-like II"/>
    <property type="match status" value="1"/>
</dbReference>
<dbReference type="InterPro" id="IPR030678">
    <property type="entry name" value="Peptide/Ni-bd"/>
</dbReference>
<dbReference type="InterPro" id="IPR039424">
    <property type="entry name" value="SBP_5"/>
</dbReference>
<dbReference type="Proteomes" id="UP001501285">
    <property type="component" value="Unassembled WGS sequence"/>
</dbReference>
<protein>
    <recommendedName>
        <fullName evidence="7">Solute-binding protein family 5 domain-containing protein</fullName>
    </recommendedName>
</protein>
<dbReference type="InterPro" id="IPR000914">
    <property type="entry name" value="SBP_5_dom"/>
</dbReference>
<dbReference type="PIRSF" id="PIRSF002741">
    <property type="entry name" value="MppA"/>
    <property type="match status" value="1"/>
</dbReference>
<organism evidence="8 9">
    <name type="scientific">Terrabacter terrae</name>
    <dbReference type="NCBI Taxonomy" id="318434"/>
    <lineage>
        <taxon>Bacteria</taxon>
        <taxon>Bacillati</taxon>
        <taxon>Actinomycetota</taxon>
        <taxon>Actinomycetes</taxon>
        <taxon>Micrococcales</taxon>
        <taxon>Intrasporangiaceae</taxon>
        <taxon>Terrabacter</taxon>
    </lineage>
</organism>
<dbReference type="PROSITE" id="PS51257">
    <property type="entry name" value="PROKAR_LIPOPROTEIN"/>
    <property type="match status" value="1"/>
</dbReference>
<sequence>MRRRHARPVVVATLGVLALGSAAACTADSSATAPTADTTPRATPAAVSTTPAVDPLVVDAVFDHTTLDPTQQFNRTGAMVTHALYETLTSLDPEDPTKVGSGLADYTLSPEGRWLTFRLHEGVRFSDGTPMTTDDVLFTLERAEGLGGPVASLLGQLSSVKVDDRTFTLSSPSSNFALPAILANPAFGILNSTVVKANGGTIGPGDTATGYLTTHSAGSGPYVLDSVRGSSEVRLAANPRWAGTRPKFPELLVRNVAPAQQLADIRSGHADVALDLSPSQASEVATAGVDPTAGPSATVGTAAPATPATPAVTVKTMRSSTLVYLALGRSKAVNAWTANPDFAEAVRLGLDRIRLASDAPGSEPAAGLLPAGIVGALEDVVPQPSASGTSTTPGSPTGTPTPATSTPTTPTTSSAPVTSATGPTGTPSAVVTTGADGIPTPVVTLPVVPPRHLAAARAALKRSGYAGQPIPLTYAADLPIHGLPRTALATAVRDQLAEVGIKVQLNPAPAREAVAAYREGRTAFGLWSWSPDYLDPENDLAFAPGELLGSRVGWARGEDPAIDDLTEAARASVGDDRAAAYAAWQLAMNARSPFVPLLQPASRLASGARVEAAPGNPVWTLDLARIR</sequence>
<dbReference type="Gene3D" id="3.10.105.10">
    <property type="entry name" value="Dipeptide-binding Protein, Domain 3"/>
    <property type="match status" value="1"/>
</dbReference>
<keyword evidence="3" id="KW-0813">Transport</keyword>
<accession>A0ABN1ZV90</accession>
<evidence type="ECO:0000256" key="4">
    <source>
        <dbReference type="ARBA" id="ARBA00022729"/>
    </source>
</evidence>
<feature type="chain" id="PRO_5047279741" description="Solute-binding protein family 5 domain-containing protein" evidence="6">
    <location>
        <begin position="24"/>
        <end position="627"/>
    </location>
</feature>
<feature type="domain" description="Solute-binding protein family 5" evidence="7">
    <location>
        <begin position="102"/>
        <end position="540"/>
    </location>
</feature>
<name>A0ABN1ZV90_9MICO</name>
<dbReference type="Pfam" id="PF00496">
    <property type="entry name" value="SBP_bac_5"/>
    <property type="match status" value="1"/>
</dbReference>
<proteinExistence type="inferred from homology"/>
<evidence type="ECO:0000256" key="6">
    <source>
        <dbReference type="SAM" id="SignalP"/>
    </source>
</evidence>
<reference evidence="9" key="1">
    <citation type="journal article" date="2019" name="Int. J. Syst. Evol. Microbiol.">
        <title>The Global Catalogue of Microorganisms (GCM) 10K type strain sequencing project: providing services to taxonomists for standard genome sequencing and annotation.</title>
        <authorList>
            <consortium name="The Broad Institute Genomics Platform"/>
            <consortium name="The Broad Institute Genome Sequencing Center for Infectious Disease"/>
            <person name="Wu L."/>
            <person name="Ma J."/>
        </authorList>
    </citation>
    <scope>NUCLEOTIDE SEQUENCE [LARGE SCALE GENOMIC DNA]</scope>
    <source>
        <strain evidence="9">JCM 14283</strain>
    </source>
</reference>
<dbReference type="SUPFAM" id="SSF53850">
    <property type="entry name" value="Periplasmic binding protein-like II"/>
    <property type="match status" value="1"/>
</dbReference>
<evidence type="ECO:0000256" key="2">
    <source>
        <dbReference type="ARBA" id="ARBA00005695"/>
    </source>
</evidence>
<feature type="region of interest" description="Disordered" evidence="5">
    <location>
        <begin position="381"/>
        <end position="428"/>
    </location>
</feature>
<feature type="signal peptide" evidence="6">
    <location>
        <begin position="1"/>
        <end position="23"/>
    </location>
</feature>
<evidence type="ECO:0000256" key="5">
    <source>
        <dbReference type="SAM" id="MobiDB-lite"/>
    </source>
</evidence>